<sequence length="248" mass="25362">MQGASTSTRSKPGSRSVCRPSTRKSSTGSPRVFCATRSARCGEGSTAVTRAAHCKPSPANSAVLPPGPAHRSSHRPVSPSTGARVNARATNWLPSSWTSAWPSRTGASRPGSPRGRYTANGEYRPTVPRTARASSPAVSTPGRAARCTAGRSSSLAKTASSSPTAAPNASAKAWAIHRGCACTNAACPIGSFCASGASSPTQDRSSRPAIVRSTPLTKPARAESNSIPACSTVVDTAACASTRVRSNW</sequence>
<feature type="compositionally biased region" description="Low complexity" evidence="1">
    <location>
        <begin position="152"/>
        <end position="166"/>
    </location>
</feature>
<feature type="compositionally biased region" description="Polar residues" evidence="1">
    <location>
        <begin position="1"/>
        <end position="13"/>
    </location>
</feature>
<dbReference type="AlphaFoldDB" id="A0A655HUG9"/>
<organism evidence="2 3">
    <name type="scientific">Mycobacterium tuberculosis</name>
    <dbReference type="NCBI Taxonomy" id="1773"/>
    <lineage>
        <taxon>Bacteria</taxon>
        <taxon>Bacillati</taxon>
        <taxon>Actinomycetota</taxon>
        <taxon>Actinomycetes</taxon>
        <taxon>Mycobacteriales</taxon>
        <taxon>Mycobacteriaceae</taxon>
        <taxon>Mycobacterium</taxon>
        <taxon>Mycobacterium tuberculosis complex</taxon>
    </lineage>
</organism>
<feature type="region of interest" description="Disordered" evidence="1">
    <location>
        <begin position="198"/>
        <end position="223"/>
    </location>
</feature>
<gene>
    <name evidence="2" type="ORF">ERS007679_01114</name>
</gene>
<feature type="region of interest" description="Disordered" evidence="1">
    <location>
        <begin position="1"/>
        <end position="32"/>
    </location>
</feature>
<evidence type="ECO:0000256" key="1">
    <source>
        <dbReference type="SAM" id="MobiDB-lite"/>
    </source>
</evidence>
<proteinExistence type="predicted"/>
<dbReference type="EMBL" id="CSAD01000109">
    <property type="protein sequence ID" value="COV13093.1"/>
    <property type="molecule type" value="Genomic_DNA"/>
</dbReference>
<feature type="region of interest" description="Disordered" evidence="1">
    <location>
        <begin position="52"/>
        <end position="84"/>
    </location>
</feature>
<name>A0A655HUG9_MYCTX</name>
<reference evidence="2 3" key="1">
    <citation type="submission" date="2015-03" db="EMBL/GenBank/DDBJ databases">
        <authorList>
            <consortium name="Pathogen Informatics"/>
        </authorList>
    </citation>
    <scope>NUCLEOTIDE SEQUENCE [LARGE SCALE GENOMIC DNA]</scope>
    <source>
        <strain evidence="2 3">G09801536</strain>
    </source>
</reference>
<accession>A0A655HUG9</accession>
<dbReference type="Proteomes" id="UP000045842">
    <property type="component" value="Unassembled WGS sequence"/>
</dbReference>
<evidence type="ECO:0000313" key="2">
    <source>
        <dbReference type="EMBL" id="COV13093.1"/>
    </source>
</evidence>
<protein>
    <submittedName>
        <fullName evidence="2">Uncharacterized protein</fullName>
    </submittedName>
</protein>
<evidence type="ECO:0000313" key="3">
    <source>
        <dbReference type="Proteomes" id="UP000045842"/>
    </source>
</evidence>
<feature type="region of interest" description="Disordered" evidence="1">
    <location>
        <begin position="100"/>
        <end position="166"/>
    </location>
</feature>